<feature type="region of interest" description="Disordered" evidence="1">
    <location>
        <begin position="1"/>
        <end position="226"/>
    </location>
</feature>
<dbReference type="Proteomes" id="UP000515135">
    <property type="component" value="Unplaced"/>
</dbReference>
<feature type="compositionally biased region" description="Basic and acidic residues" evidence="1">
    <location>
        <begin position="161"/>
        <end position="183"/>
    </location>
</feature>
<feature type="compositionally biased region" description="Polar residues" evidence="1">
    <location>
        <begin position="14"/>
        <end position="27"/>
    </location>
</feature>
<dbReference type="GeneID" id="109470441"/>
<feature type="compositionally biased region" description="Basic residues" evidence="1">
    <location>
        <begin position="119"/>
        <end position="134"/>
    </location>
</feature>
<feature type="compositionally biased region" description="Basic and acidic residues" evidence="1">
    <location>
        <begin position="34"/>
        <end position="45"/>
    </location>
</feature>
<evidence type="ECO:0000313" key="3">
    <source>
        <dbReference type="RefSeq" id="XP_019624953.1"/>
    </source>
</evidence>
<accession>A0A6P4YKK2</accession>
<evidence type="ECO:0000313" key="2">
    <source>
        <dbReference type="Proteomes" id="UP000515135"/>
    </source>
</evidence>
<gene>
    <name evidence="3" type="primary">LOC109470441</name>
</gene>
<feature type="compositionally biased region" description="Basic residues" evidence="1">
    <location>
        <begin position="184"/>
        <end position="199"/>
    </location>
</feature>
<feature type="compositionally biased region" description="Polar residues" evidence="1">
    <location>
        <begin position="49"/>
        <end position="70"/>
    </location>
</feature>
<protein>
    <submittedName>
        <fullName evidence="3">Serine/arginine-rich splicing factor 4-like</fullName>
    </submittedName>
</protein>
<dbReference type="AlphaFoldDB" id="A0A6P4YKK2"/>
<proteinExistence type="predicted"/>
<dbReference type="KEGG" id="bbel:109470441"/>
<sequence length="226" mass="25255">MSGHKQGDPDCQYLTPQHQEAEIQSPSAEDVIEESFRLYVEKEPAAEPSPSTSGNNEGCHNTEASQSTSEVPADQRGNPTTQPQPKRDNKKGRRRLRDASRQQEGHNEREALTRLMKEARRRAVTPSTPRKRGLSRTSDSSPPTSQKKPKGDNKKGRRRLRDASRQQEGHNEREDALTRLMKEARRRVVTPSTPRKRGLSRTSDSSPPTSQKKAGRGTAVDGDNNT</sequence>
<keyword evidence="2" id="KW-1185">Reference proteome</keyword>
<reference evidence="3" key="1">
    <citation type="submission" date="2025-08" db="UniProtKB">
        <authorList>
            <consortium name="RefSeq"/>
        </authorList>
    </citation>
    <scope>IDENTIFICATION</scope>
    <source>
        <tissue evidence="3">Gonad</tissue>
    </source>
</reference>
<dbReference type="RefSeq" id="XP_019624953.1">
    <property type="nucleotide sequence ID" value="XM_019769394.1"/>
</dbReference>
<feature type="compositionally biased region" description="Polar residues" evidence="1">
    <location>
        <begin position="135"/>
        <end position="146"/>
    </location>
</feature>
<dbReference type="OrthoDB" id="3863715at2759"/>
<name>A0A6P4YKK2_BRABE</name>
<feature type="compositionally biased region" description="Polar residues" evidence="1">
    <location>
        <begin position="200"/>
        <end position="212"/>
    </location>
</feature>
<feature type="compositionally biased region" description="Basic and acidic residues" evidence="1">
    <location>
        <begin position="97"/>
        <end position="118"/>
    </location>
</feature>
<organism evidence="2 3">
    <name type="scientific">Branchiostoma belcheri</name>
    <name type="common">Amphioxus</name>
    <dbReference type="NCBI Taxonomy" id="7741"/>
    <lineage>
        <taxon>Eukaryota</taxon>
        <taxon>Metazoa</taxon>
        <taxon>Chordata</taxon>
        <taxon>Cephalochordata</taxon>
        <taxon>Leptocardii</taxon>
        <taxon>Amphioxiformes</taxon>
        <taxon>Branchiostomatidae</taxon>
        <taxon>Branchiostoma</taxon>
    </lineage>
</organism>
<evidence type="ECO:0000256" key="1">
    <source>
        <dbReference type="SAM" id="MobiDB-lite"/>
    </source>
</evidence>